<accession>A0A7S1PYJ7</accession>
<protein>
    <recommendedName>
        <fullName evidence="2">Magnesium-dependent phosphatase 1</fullName>
    </recommendedName>
</protein>
<dbReference type="PANTHER" id="PTHR17901:SF14">
    <property type="entry name" value="MAGNESIUM-DEPENDENT PHOSPHATASE 1"/>
    <property type="match status" value="1"/>
</dbReference>
<dbReference type="InterPro" id="IPR023214">
    <property type="entry name" value="HAD_sf"/>
</dbReference>
<dbReference type="GO" id="GO:0003993">
    <property type="term" value="F:acid phosphatase activity"/>
    <property type="evidence" value="ECO:0007669"/>
    <property type="project" value="TreeGrafter"/>
</dbReference>
<sequence>MNQASFPPRAWSPEWFLVQTDPKCALTYICSTAAIFLKKSQDPASGKIVRLKREVGTSVLTTGNTWTGPGGGLWVELEASASEEHGGWALVQGPGFGLRGPALVNRSEAPRCFVFDLDNCVWTPELQDLEAGSPFSYDAEHNTCTALGGRGERVSLLGDVSAIWGAILAEPRFLGARIAIASCCSEGAWANELLGQFQVGGRKMRDCVAQSEIHSGSKQEHLREIAAGLGVALEDMVFFDDRAMHCQDVIEIGVVSVEVPVGGVTYAALDLALEAFARRGLKSDQSRGA</sequence>
<dbReference type="PANTHER" id="PTHR17901">
    <property type="entry name" value="MAGNESIUM-DEPENDENT PHOSPHATASE 1 MDP1"/>
    <property type="match status" value="1"/>
</dbReference>
<gene>
    <name evidence="1" type="ORF">ACAT0790_LOCUS12266</name>
</gene>
<dbReference type="AlphaFoldDB" id="A0A7S1PYJ7"/>
<proteinExistence type="predicted"/>
<name>A0A7S1PYJ7_ALECA</name>
<dbReference type="NCBIfam" id="TIGR01681">
    <property type="entry name" value="HAD-SF-IIIC"/>
    <property type="match status" value="1"/>
</dbReference>
<dbReference type="Gene3D" id="3.40.50.1000">
    <property type="entry name" value="HAD superfamily/HAD-like"/>
    <property type="match status" value="1"/>
</dbReference>
<evidence type="ECO:0000313" key="1">
    <source>
        <dbReference type="EMBL" id="CAD9110709.1"/>
    </source>
</evidence>
<evidence type="ECO:0008006" key="2">
    <source>
        <dbReference type="Google" id="ProtNLM"/>
    </source>
</evidence>
<dbReference type="Pfam" id="PF12689">
    <property type="entry name" value="Acid_PPase"/>
    <property type="match status" value="1"/>
</dbReference>
<dbReference type="EMBL" id="HBGE01020372">
    <property type="protein sequence ID" value="CAD9110709.1"/>
    <property type="molecule type" value="Transcribed_RNA"/>
</dbReference>
<dbReference type="SUPFAM" id="SSF56784">
    <property type="entry name" value="HAD-like"/>
    <property type="match status" value="1"/>
</dbReference>
<reference evidence="1" key="1">
    <citation type="submission" date="2021-01" db="EMBL/GenBank/DDBJ databases">
        <authorList>
            <person name="Corre E."/>
            <person name="Pelletier E."/>
            <person name="Niang G."/>
            <person name="Scheremetjew M."/>
            <person name="Finn R."/>
            <person name="Kale V."/>
            <person name="Holt S."/>
            <person name="Cochrane G."/>
            <person name="Meng A."/>
            <person name="Brown T."/>
            <person name="Cohen L."/>
        </authorList>
    </citation>
    <scope>NUCLEOTIDE SEQUENCE</scope>
    <source>
        <strain evidence="1">OF101</strain>
    </source>
</reference>
<dbReference type="InterPro" id="IPR010036">
    <property type="entry name" value="MDP_1_eu_arc"/>
</dbReference>
<organism evidence="1">
    <name type="scientific">Alexandrium catenella</name>
    <name type="common">Red tide dinoflagellate</name>
    <name type="synonym">Gonyaulax catenella</name>
    <dbReference type="NCBI Taxonomy" id="2925"/>
    <lineage>
        <taxon>Eukaryota</taxon>
        <taxon>Sar</taxon>
        <taxon>Alveolata</taxon>
        <taxon>Dinophyceae</taxon>
        <taxon>Gonyaulacales</taxon>
        <taxon>Pyrocystaceae</taxon>
        <taxon>Alexandrium</taxon>
    </lineage>
</organism>
<dbReference type="InterPro" id="IPR010033">
    <property type="entry name" value="HAD_SF_ppase_IIIC"/>
</dbReference>
<dbReference type="InterPro" id="IPR036412">
    <property type="entry name" value="HAD-like_sf"/>
</dbReference>